<keyword evidence="1" id="KW-1133">Transmembrane helix</keyword>
<dbReference type="Proteomes" id="UP000054773">
    <property type="component" value="Unassembled WGS sequence"/>
</dbReference>
<keyword evidence="1" id="KW-0472">Membrane</keyword>
<reference evidence="2 3" key="1">
    <citation type="submission" date="2015-11" db="EMBL/GenBank/DDBJ databases">
        <title>Genomic analysis of 38 Legionella species identifies large and diverse effector repertoires.</title>
        <authorList>
            <person name="Burstein D."/>
            <person name="Amaro F."/>
            <person name="Zusman T."/>
            <person name="Lifshitz Z."/>
            <person name="Cohen O."/>
            <person name="Gilbert J.A."/>
            <person name="Pupko T."/>
            <person name="Shuman H.A."/>
            <person name="Segal G."/>
        </authorList>
    </citation>
    <scope>NUCLEOTIDE SEQUENCE [LARGE SCALE GENOMIC DNA]</scope>
    <source>
        <strain evidence="2 3">SE-32A-C8</strain>
    </source>
</reference>
<protein>
    <submittedName>
        <fullName evidence="2">Uncharacterized protein</fullName>
    </submittedName>
</protein>
<dbReference type="PATRIC" id="fig|448.7.peg.440"/>
<evidence type="ECO:0000313" key="3">
    <source>
        <dbReference type="Proteomes" id="UP000054773"/>
    </source>
</evidence>
<dbReference type="EMBL" id="LNYA01000003">
    <property type="protein sequence ID" value="KTC99522.1"/>
    <property type="molecule type" value="Genomic_DNA"/>
</dbReference>
<comment type="caution">
    <text evidence="2">The sequence shown here is derived from an EMBL/GenBank/DDBJ whole genome shotgun (WGS) entry which is preliminary data.</text>
</comment>
<dbReference type="RefSeq" id="WP_058525597.1">
    <property type="nucleotide sequence ID" value="NZ_CAAAHY010000001.1"/>
</dbReference>
<dbReference type="AlphaFoldDB" id="A0A0W0TV53"/>
<dbReference type="OrthoDB" id="9957042at2"/>
<gene>
    <name evidence="2" type="ORF">Lery_0423</name>
</gene>
<evidence type="ECO:0000313" key="2">
    <source>
        <dbReference type="EMBL" id="KTC99522.1"/>
    </source>
</evidence>
<feature type="transmembrane region" description="Helical" evidence="1">
    <location>
        <begin position="70"/>
        <end position="91"/>
    </location>
</feature>
<organism evidence="2 3">
    <name type="scientific">Legionella erythra</name>
    <dbReference type="NCBI Taxonomy" id="448"/>
    <lineage>
        <taxon>Bacteria</taxon>
        <taxon>Pseudomonadati</taxon>
        <taxon>Pseudomonadota</taxon>
        <taxon>Gammaproteobacteria</taxon>
        <taxon>Legionellales</taxon>
        <taxon>Legionellaceae</taxon>
        <taxon>Legionella</taxon>
    </lineage>
</organism>
<keyword evidence="3" id="KW-1185">Reference proteome</keyword>
<sequence>MTDNNKKQLSPATVDKFLSVQEKELTLREKELEHSKQAREYDHEYALKSLEAQLKDRESIRQHESNNTKFQYRFATVIIIGLCILFCFAIRYDKDQIVLEILKVILYVGVGVLGGYSWGIKGKRLADSDE</sequence>
<proteinExistence type="predicted"/>
<name>A0A0W0TV53_LEGER</name>
<feature type="transmembrane region" description="Helical" evidence="1">
    <location>
        <begin position="97"/>
        <end position="118"/>
    </location>
</feature>
<dbReference type="STRING" id="448.Lery_0423"/>
<accession>A0A0W0TV53</accession>
<evidence type="ECO:0000256" key="1">
    <source>
        <dbReference type="SAM" id="Phobius"/>
    </source>
</evidence>
<keyword evidence="1" id="KW-0812">Transmembrane</keyword>